<dbReference type="Pfam" id="PF21012">
    <property type="entry name" value="DUF6850"/>
    <property type="match status" value="1"/>
</dbReference>
<sequence length="520" mass="58611">MIEQLKKIAGCAPMLLLTQLTAVAQNKPDSSRVLLNNTIEREKWSAYTFTPSGIRQAGYAFTQVGLSYGFEAGDLRFPQQAQSQQNIKLNTRGLASIKRWTLYGEFNYSRNLYDSLGFAHRTDYMEPNPYYLASVKAGHWDEEIYHLKGLATYDLGKRWSVGAGVVYDVANGARNIDPRPAYDKYRLNMLADVAFTPATNVKISLGAQYGYGTDKTSVNYSNDAEHNIPSATNYLVYDFMGYGYYLPRIQNTVQSRSMLRALNATVSAPVAGGQIFTSLRYQYRKDTLFRDFTGSSGVENRKLGVFRLKTYGGTIAWTRKAATQWDFFLDAAMQEGKDMNYVVLNGFNYRYIHDYTRAMVSNSRYPAFNAGRTYTVAAEVHNIQKLDGNTEHKLYAVYGNVSATARWHLPAANNNGWLLEVQPGAYLDMGTSLRLPANQESLFTKGVAYPEWQYYKTNKLNVAAKAGYIKQLRNHQYALFYLAMKGETALNAYDAPVTADGTFYPHGSRYGLSANLTFNF</sequence>
<evidence type="ECO:0000313" key="3">
    <source>
        <dbReference type="EMBL" id="UYQ94628.1"/>
    </source>
</evidence>
<reference evidence="3" key="1">
    <citation type="submission" date="2022-10" db="EMBL/GenBank/DDBJ databases">
        <title>Chitinophaga sp. nov., isolated from soil.</title>
        <authorList>
            <person name="Jeon C.O."/>
        </authorList>
    </citation>
    <scope>NUCLEOTIDE SEQUENCE</scope>
    <source>
        <strain evidence="3">R8</strain>
    </source>
</reference>
<dbReference type="InterPro" id="IPR049236">
    <property type="entry name" value="DUF6850"/>
</dbReference>
<keyword evidence="1" id="KW-0732">Signal</keyword>
<feature type="domain" description="DUF6850" evidence="2">
    <location>
        <begin position="53"/>
        <end position="520"/>
    </location>
</feature>
<dbReference type="RefSeq" id="WP_244839951.1">
    <property type="nucleotide sequence ID" value="NZ_CP107006.1"/>
</dbReference>
<feature type="signal peptide" evidence="1">
    <location>
        <begin position="1"/>
        <end position="24"/>
    </location>
</feature>
<accession>A0ABY6J4N1</accession>
<organism evidence="3 4">
    <name type="scientific">Chitinophaga horti</name>
    <dbReference type="NCBI Taxonomy" id="2920382"/>
    <lineage>
        <taxon>Bacteria</taxon>
        <taxon>Pseudomonadati</taxon>
        <taxon>Bacteroidota</taxon>
        <taxon>Chitinophagia</taxon>
        <taxon>Chitinophagales</taxon>
        <taxon>Chitinophagaceae</taxon>
        <taxon>Chitinophaga</taxon>
    </lineage>
</organism>
<dbReference type="EMBL" id="CP107006">
    <property type="protein sequence ID" value="UYQ94628.1"/>
    <property type="molecule type" value="Genomic_DNA"/>
</dbReference>
<gene>
    <name evidence="3" type="ORF">MKQ68_05920</name>
</gene>
<evidence type="ECO:0000259" key="2">
    <source>
        <dbReference type="Pfam" id="PF21012"/>
    </source>
</evidence>
<name>A0ABY6J4N1_9BACT</name>
<dbReference type="Proteomes" id="UP001162741">
    <property type="component" value="Chromosome"/>
</dbReference>
<keyword evidence="4" id="KW-1185">Reference proteome</keyword>
<protein>
    <recommendedName>
        <fullName evidence="2">DUF6850 domain-containing protein</fullName>
    </recommendedName>
</protein>
<evidence type="ECO:0000313" key="4">
    <source>
        <dbReference type="Proteomes" id="UP001162741"/>
    </source>
</evidence>
<proteinExistence type="predicted"/>
<feature type="chain" id="PRO_5045543667" description="DUF6850 domain-containing protein" evidence="1">
    <location>
        <begin position="25"/>
        <end position="520"/>
    </location>
</feature>
<evidence type="ECO:0000256" key="1">
    <source>
        <dbReference type="SAM" id="SignalP"/>
    </source>
</evidence>